<dbReference type="OrthoDB" id="5946976at2759"/>
<dbReference type="EMBL" id="KV744860">
    <property type="protein sequence ID" value="OCK83481.1"/>
    <property type="molecule type" value="Genomic_DNA"/>
</dbReference>
<evidence type="ECO:0000313" key="1">
    <source>
        <dbReference type="EMBL" id="OCK83481.1"/>
    </source>
</evidence>
<name>A0A8E2EGG3_9PEZI</name>
<evidence type="ECO:0000313" key="2">
    <source>
        <dbReference type="Proteomes" id="UP000250266"/>
    </source>
</evidence>
<keyword evidence="2" id="KW-1185">Reference proteome</keyword>
<proteinExistence type="predicted"/>
<protein>
    <submittedName>
        <fullName evidence="1">Uncharacterized protein</fullName>
    </submittedName>
</protein>
<accession>A0A8E2EGG3</accession>
<organism evidence="1 2">
    <name type="scientific">Lepidopterella palustris CBS 459.81</name>
    <dbReference type="NCBI Taxonomy" id="1314670"/>
    <lineage>
        <taxon>Eukaryota</taxon>
        <taxon>Fungi</taxon>
        <taxon>Dikarya</taxon>
        <taxon>Ascomycota</taxon>
        <taxon>Pezizomycotina</taxon>
        <taxon>Dothideomycetes</taxon>
        <taxon>Pleosporomycetidae</taxon>
        <taxon>Mytilinidiales</taxon>
        <taxon>Argynnaceae</taxon>
        <taxon>Lepidopterella</taxon>
    </lineage>
</organism>
<sequence length="79" mass="8801">MDFKLTIPPSLPNSGLGYWAGDVANRNSRMSGSRTWAQSRGDGIDWALTLNTDEFPDERHFLDLCEKGVTGWLDTDPTV</sequence>
<dbReference type="Proteomes" id="UP000250266">
    <property type="component" value="Unassembled WGS sequence"/>
</dbReference>
<dbReference type="AlphaFoldDB" id="A0A8E2EGG3"/>
<reference evidence="1 2" key="1">
    <citation type="journal article" date="2016" name="Nat. Commun.">
        <title>Ectomycorrhizal ecology is imprinted in the genome of the dominant symbiotic fungus Cenococcum geophilum.</title>
        <authorList>
            <consortium name="DOE Joint Genome Institute"/>
            <person name="Peter M."/>
            <person name="Kohler A."/>
            <person name="Ohm R.A."/>
            <person name="Kuo A."/>
            <person name="Krutzmann J."/>
            <person name="Morin E."/>
            <person name="Arend M."/>
            <person name="Barry K.W."/>
            <person name="Binder M."/>
            <person name="Choi C."/>
            <person name="Clum A."/>
            <person name="Copeland A."/>
            <person name="Grisel N."/>
            <person name="Haridas S."/>
            <person name="Kipfer T."/>
            <person name="LaButti K."/>
            <person name="Lindquist E."/>
            <person name="Lipzen A."/>
            <person name="Maire R."/>
            <person name="Meier B."/>
            <person name="Mihaltcheva S."/>
            <person name="Molinier V."/>
            <person name="Murat C."/>
            <person name="Poggeler S."/>
            <person name="Quandt C.A."/>
            <person name="Sperisen C."/>
            <person name="Tritt A."/>
            <person name="Tisserant E."/>
            <person name="Crous P.W."/>
            <person name="Henrissat B."/>
            <person name="Nehls U."/>
            <person name="Egli S."/>
            <person name="Spatafora J.W."/>
            <person name="Grigoriev I.V."/>
            <person name="Martin F.M."/>
        </authorList>
    </citation>
    <scope>NUCLEOTIDE SEQUENCE [LARGE SCALE GENOMIC DNA]</scope>
    <source>
        <strain evidence="1 2">CBS 459.81</strain>
    </source>
</reference>
<gene>
    <name evidence="1" type="ORF">K432DRAFT_379490</name>
</gene>